<gene>
    <name evidence="1" type="ORF">BDN72DRAFT_893319</name>
</gene>
<accession>A0ACD3B8X5</accession>
<dbReference type="Proteomes" id="UP000308600">
    <property type="component" value="Unassembled WGS sequence"/>
</dbReference>
<protein>
    <submittedName>
        <fullName evidence="1">Uncharacterized protein</fullName>
    </submittedName>
</protein>
<dbReference type="EMBL" id="ML208270">
    <property type="protein sequence ID" value="TFK74086.1"/>
    <property type="molecule type" value="Genomic_DNA"/>
</dbReference>
<keyword evidence="2" id="KW-1185">Reference proteome</keyword>
<organism evidence="1 2">
    <name type="scientific">Pluteus cervinus</name>
    <dbReference type="NCBI Taxonomy" id="181527"/>
    <lineage>
        <taxon>Eukaryota</taxon>
        <taxon>Fungi</taxon>
        <taxon>Dikarya</taxon>
        <taxon>Basidiomycota</taxon>
        <taxon>Agaricomycotina</taxon>
        <taxon>Agaricomycetes</taxon>
        <taxon>Agaricomycetidae</taxon>
        <taxon>Agaricales</taxon>
        <taxon>Pluteineae</taxon>
        <taxon>Pluteaceae</taxon>
        <taxon>Pluteus</taxon>
    </lineage>
</organism>
<evidence type="ECO:0000313" key="2">
    <source>
        <dbReference type="Proteomes" id="UP000308600"/>
    </source>
</evidence>
<proteinExistence type="predicted"/>
<evidence type="ECO:0000313" key="1">
    <source>
        <dbReference type="EMBL" id="TFK74086.1"/>
    </source>
</evidence>
<sequence>MPDEEPGRSSLGHDVQKPKDERIPSTESPKPTPTENKQTKTEKNNAQRPRSKSIIGMITAKFRSRSPSPAPPTPTLSAAAKNARDAALRERGLLPPLRPNKDLSQQEYEQDKHIPVVRPPSEDSTSSSDNEPSAADLIKKQWESMNKSLTIETEQRHRLSSFKFGGQPIDVGSGSGSEQLLTPVVEVDTPLPSPILKAHSQLSSKPSTPEDDEAPSLPTLELQAKEPTHDKEGSDLEPSTSTSAVHHHPHLIPLPSSPLPSLHELPLVEDETKLAAPPPPSASSSSSSSALSGAAGAPSPLEIPLPPSPVPTPKSSHNKLRATAIAAAATTHLTPLSVPTLSISPPGSPSLTAVAVAVDPIDNDNDIANDTHIDLDTEDTSPADTPLPPTSPIAKSPTGTMATGSSSNWRRRGSRSRSRGHTHEGSVDSDEVLLTPSLDHSSQTMTSSELSTSEGLGVGGLGVGVGVGAGGLGGTGRSLKIKPATNENSIPMIVESPVDEDVIMDDLIPEVEEPSDGLKTGPLPLPTPTPTSSDSPTPATAAGGTSSEIAPPVVTVVEDDRTVKRGLTAPPIVEKKMRRFSSFSPFSRRGHTTDVVNTSTASSSLGVNATATLQIPTTGTTQQQSNLTGTTQQQPPNLTATQQPATVTKKLTIAKSFNSLRNSVVGTLSRPAKKGNGGLRVNIVAANGGMGAGANANSNLNSNSNPNPNSTSNGDGNGGGNPNSDGDDFFDASHLPASPTRIPLPASPTPSRSMIFGRTNTNTNSSLLGHSNGGGGALSPSSRSIFGDSSGRSLFGGGRSKSPEPQSPTRTTIVRQPLSPPIYNRGSLLLEIGGIEDEESRRVTELAFFG</sequence>
<reference evidence="1 2" key="1">
    <citation type="journal article" date="2019" name="Nat. Ecol. Evol.">
        <title>Megaphylogeny resolves global patterns of mushroom evolution.</title>
        <authorList>
            <person name="Varga T."/>
            <person name="Krizsan K."/>
            <person name="Foldi C."/>
            <person name="Dima B."/>
            <person name="Sanchez-Garcia M."/>
            <person name="Sanchez-Ramirez S."/>
            <person name="Szollosi G.J."/>
            <person name="Szarkandi J.G."/>
            <person name="Papp V."/>
            <person name="Albert L."/>
            <person name="Andreopoulos W."/>
            <person name="Angelini C."/>
            <person name="Antonin V."/>
            <person name="Barry K.W."/>
            <person name="Bougher N.L."/>
            <person name="Buchanan P."/>
            <person name="Buyck B."/>
            <person name="Bense V."/>
            <person name="Catcheside P."/>
            <person name="Chovatia M."/>
            <person name="Cooper J."/>
            <person name="Damon W."/>
            <person name="Desjardin D."/>
            <person name="Finy P."/>
            <person name="Geml J."/>
            <person name="Haridas S."/>
            <person name="Hughes K."/>
            <person name="Justo A."/>
            <person name="Karasinski D."/>
            <person name="Kautmanova I."/>
            <person name="Kiss B."/>
            <person name="Kocsube S."/>
            <person name="Kotiranta H."/>
            <person name="LaButti K.M."/>
            <person name="Lechner B.E."/>
            <person name="Liimatainen K."/>
            <person name="Lipzen A."/>
            <person name="Lukacs Z."/>
            <person name="Mihaltcheva S."/>
            <person name="Morgado L.N."/>
            <person name="Niskanen T."/>
            <person name="Noordeloos M.E."/>
            <person name="Ohm R.A."/>
            <person name="Ortiz-Santana B."/>
            <person name="Ovrebo C."/>
            <person name="Racz N."/>
            <person name="Riley R."/>
            <person name="Savchenko A."/>
            <person name="Shiryaev A."/>
            <person name="Soop K."/>
            <person name="Spirin V."/>
            <person name="Szebenyi C."/>
            <person name="Tomsovsky M."/>
            <person name="Tulloss R.E."/>
            <person name="Uehling J."/>
            <person name="Grigoriev I.V."/>
            <person name="Vagvolgyi C."/>
            <person name="Papp T."/>
            <person name="Martin F.M."/>
            <person name="Miettinen O."/>
            <person name="Hibbett D.S."/>
            <person name="Nagy L.G."/>
        </authorList>
    </citation>
    <scope>NUCLEOTIDE SEQUENCE [LARGE SCALE GENOMIC DNA]</scope>
    <source>
        <strain evidence="1 2">NL-1719</strain>
    </source>
</reference>
<name>A0ACD3B8X5_9AGAR</name>